<dbReference type="Gene3D" id="3.20.20.10">
    <property type="entry name" value="Alanine racemase"/>
    <property type="match status" value="1"/>
</dbReference>
<dbReference type="GO" id="GO:0030632">
    <property type="term" value="P:D-alanine biosynthetic process"/>
    <property type="evidence" value="ECO:0007669"/>
    <property type="project" value="UniProtKB-UniRule"/>
</dbReference>
<evidence type="ECO:0000313" key="10">
    <source>
        <dbReference type="Proteomes" id="UP000665020"/>
    </source>
</evidence>
<dbReference type="Pfam" id="PF01168">
    <property type="entry name" value="Ala_racemase_N"/>
    <property type="match status" value="1"/>
</dbReference>
<sequence>MTRPVWVEVDLAQIKNNFKMIKDLVDKDVIIMPVIKADAYGHGAIMIAKALCKAGADRLAVALPEEAVELRKSGISLPIQVLFNISPEQYRLLFAYDLIATVSDSTTLGYLNKEALTKGVKLKVHLAVDSGMGRQGFLIEEGTGIARDIAGYQGLEIEGLMTHFSCADERNKAYTYYQWARFNKLLKVLEEKNISISLLHASNSAAILDLPGLPFNMVRPGIIIYGLRPSENIVSSDNFKKALSWKAKVSLLREIPAGSALGYGGTYITKRPSMIATIPLGYADGYPRQLSNRGFVLIGGERAPIRGRVCMDQILVDVTDIADAACGDEVVLIGRQGDLEITADDLAEICQTINYEIVCGISKRVPRIYLND</sequence>
<feature type="domain" description="Alanine racemase C-terminal" evidence="8">
    <location>
        <begin position="242"/>
        <end position="370"/>
    </location>
</feature>
<dbReference type="HAMAP" id="MF_01201">
    <property type="entry name" value="Ala_racemase"/>
    <property type="match status" value="1"/>
</dbReference>
<feature type="active site" description="Proton acceptor; specific for D-alanine" evidence="5">
    <location>
        <position position="36"/>
    </location>
</feature>
<evidence type="ECO:0000256" key="5">
    <source>
        <dbReference type="HAMAP-Rule" id="MF_01201"/>
    </source>
</evidence>
<dbReference type="SUPFAM" id="SSF51419">
    <property type="entry name" value="PLP-binding barrel"/>
    <property type="match status" value="1"/>
</dbReference>
<dbReference type="GO" id="GO:0005829">
    <property type="term" value="C:cytosol"/>
    <property type="evidence" value="ECO:0007669"/>
    <property type="project" value="TreeGrafter"/>
</dbReference>
<name>A0A8A7KDI3_9FIRM</name>
<evidence type="ECO:0000256" key="2">
    <source>
        <dbReference type="ARBA" id="ARBA00001933"/>
    </source>
</evidence>
<dbReference type="NCBIfam" id="TIGR00492">
    <property type="entry name" value="alr"/>
    <property type="match status" value="1"/>
</dbReference>
<dbReference type="SUPFAM" id="SSF50621">
    <property type="entry name" value="Alanine racemase C-terminal domain-like"/>
    <property type="match status" value="1"/>
</dbReference>
<keyword evidence="3 5" id="KW-0663">Pyridoxal phosphate</keyword>
<dbReference type="CDD" id="cd00430">
    <property type="entry name" value="PLPDE_III_AR"/>
    <property type="match status" value="1"/>
</dbReference>
<feature type="modified residue" description="N6-(pyridoxal phosphate)lysine" evidence="5 6">
    <location>
        <position position="36"/>
    </location>
</feature>
<organism evidence="9 10">
    <name type="scientific">Iocasia fonsfrigidae</name>
    <dbReference type="NCBI Taxonomy" id="2682810"/>
    <lineage>
        <taxon>Bacteria</taxon>
        <taxon>Bacillati</taxon>
        <taxon>Bacillota</taxon>
        <taxon>Clostridia</taxon>
        <taxon>Halanaerobiales</taxon>
        <taxon>Halanaerobiaceae</taxon>
        <taxon>Iocasia</taxon>
    </lineage>
</organism>
<dbReference type="FunFam" id="2.40.37.10:FF:000006">
    <property type="entry name" value="Alanine racemase"/>
    <property type="match status" value="1"/>
</dbReference>
<dbReference type="FunFam" id="3.20.20.10:FF:000002">
    <property type="entry name" value="Alanine racemase"/>
    <property type="match status" value="1"/>
</dbReference>
<dbReference type="UniPathway" id="UPA00042">
    <property type="reaction ID" value="UER00497"/>
</dbReference>
<dbReference type="PRINTS" id="PR00992">
    <property type="entry name" value="ALARACEMASE"/>
</dbReference>
<dbReference type="GO" id="GO:0030170">
    <property type="term" value="F:pyridoxal phosphate binding"/>
    <property type="evidence" value="ECO:0007669"/>
    <property type="project" value="UniProtKB-UniRule"/>
</dbReference>
<evidence type="ECO:0000259" key="8">
    <source>
        <dbReference type="SMART" id="SM01005"/>
    </source>
</evidence>
<comment type="catalytic activity">
    <reaction evidence="1 5">
        <text>L-alanine = D-alanine</text>
        <dbReference type="Rhea" id="RHEA:20249"/>
        <dbReference type="ChEBI" id="CHEBI:57416"/>
        <dbReference type="ChEBI" id="CHEBI:57972"/>
        <dbReference type="EC" id="5.1.1.1"/>
    </reaction>
</comment>
<dbReference type="InterPro" id="IPR011079">
    <property type="entry name" value="Ala_racemase_C"/>
</dbReference>
<dbReference type="Proteomes" id="UP000665020">
    <property type="component" value="Chromosome"/>
</dbReference>
<evidence type="ECO:0000256" key="1">
    <source>
        <dbReference type="ARBA" id="ARBA00000316"/>
    </source>
</evidence>
<dbReference type="SMART" id="SM01005">
    <property type="entry name" value="Ala_racemase_C"/>
    <property type="match status" value="1"/>
</dbReference>
<feature type="binding site" evidence="5 7">
    <location>
        <position position="134"/>
    </location>
    <ligand>
        <name>substrate</name>
    </ligand>
</feature>
<dbReference type="PROSITE" id="PS00395">
    <property type="entry name" value="ALANINE_RACEMASE"/>
    <property type="match status" value="1"/>
</dbReference>
<keyword evidence="4 5" id="KW-0413">Isomerase</keyword>
<gene>
    <name evidence="9" type="primary">alr</name>
    <name evidence="9" type="ORF">GM661_04045</name>
</gene>
<comment type="function">
    <text evidence="5">Catalyzes the interconversion of L-alanine and D-alanine. May also act on other amino acids.</text>
</comment>
<dbReference type="EC" id="5.1.1.1" evidence="5"/>
<evidence type="ECO:0000256" key="6">
    <source>
        <dbReference type="PIRSR" id="PIRSR600821-50"/>
    </source>
</evidence>
<dbReference type="GO" id="GO:0009252">
    <property type="term" value="P:peptidoglycan biosynthetic process"/>
    <property type="evidence" value="ECO:0007669"/>
    <property type="project" value="TreeGrafter"/>
</dbReference>
<reference evidence="9" key="1">
    <citation type="submission" date="2019-12" db="EMBL/GenBank/DDBJ databases">
        <authorList>
            <person name="zhang j."/>
            <person name="sun C.M."/>
        </authorList>
    </citation>
    <scope>NUCLEOTIDE SEQUENCE</scope>
    <source>
        <strain evidence="9">NS-1</strain>
    </source>
</reference>
<dbReference type="InterPro" id="IPR001608">
    <property type="entry name" value="Ala_racemase_N"/>
</dbReference>
<proteinExistence type="inferred from homology"/>
<keyword evidence="10" id="KW-1185">Reference proteome</keyword>
<comment type="similarity">
    <text evidence="5">Belongs to the alanine racemase family.</text>
</comment>
<feature type="binding site" evidence="5 7">
    <location>
        <position position="311"/>
    </location>
    <ligand>
        <name>substrate</name>
    </ligand>
</feature>
<dbReference type="Gene3D" id="2.40.37.10">
    <property type="entry name" value="Lyase, Ornithine Decarboxylase, Chain A, domain 1"/>
    <property type="match status" value="1"/>
</dbReference>
<dbReference type="EMBL" id="CP046640">
    <property type="protein sequence ID" value="QTL99913.1"/>
    <property type="molecule type" value="Genomic_DNA"/>
</dbReference>
<dbReference type="PANTHER" id="PTHR30511">
    <property type="entry name" value="ALANINE RACEMASE"/>
    <property type="match status" value="1"/>
</dbReference>
<dbReference type="InterPro" id="IPR009006">
    <property type="entry name" value="Ala_racemase/Decarboxylase_C"/>
</dbReference>
<evidence type="ECO:0000256" key="4">
    <source>
        <dbReference type="ARBA" id="ARBA00023235"/>
    </source>
</evidence>
<dbReference type="InterPro" id="IPR020622">
    <property type="entry name" value="Ala_racemase_pyridoxalP-BS"/>
</dbReference>
<dbReference type="InterPro" id="IPR000821">
    <property type="entry name" value="Ala_racemase"/>
</dbReference>
<dbReference type="InterPro" id="IPR029066">
    <property type="entry name" value="PLP-binding_barrel"/>
</dbReference>
<dbReference type="AlphaFoldDB" id="A0A8A7KDI3"/>
<dbReference type="GO" id="GO:0008784">
    <property type="term" value="F:alanine racemase activity"/>
    <property type="evidence" value="ECO:0007669"/>
    <property type="project" value="UniProtKB-UniRule"/>
</dbReference>
<comment type="pathway">
    <text evidence="5">Amino-acid biosynthesis; D-alanine biosynthesis; D-alanine from L-alanine: step 1/1.</text>
</comment>
<dbReference type="PANTHER" id="PTHR30511:SF0">
    <property type="entry name" value="ALANINE RACEMASE, CATABOLIC-RELATED"/>
    <property type="match status" value="1"/>
</dbReference>
<evidence type="ECO:0000256" key="7">
    <source>
        <dbReference type="PIRSR" id="PIRSR600821-52"/>
    </source>
</evidence>
<accession>A0A8A7KDI3</accession>
<evidence type="ECO:0000313" key="9">
    <source>
        <dbReference type="EMBL" id="QTL99913.1"/>
    </source>
</evidence>
<evidence type="ECO:0000256" key="3">
    <source>
        <dbReference type="ARBA" id="ARBA00022898"/>
    </source>
</evidence>
<feature type="active site" description="Proton acceptor; specific for L-alanine" evidence="5">
    <location>
        <position position="263"/>
    </location>
</feature>
<protein>
    <recommendedName>
        <fullName evidence="5">Alanine racemase</fullName>
        <ecNumber evidence="5">5.1.1.1</ecNumber>
    </recommendedName>
</protein>
<dbReference type="KEGG" id="ifn:GM661_04045"/>
<comment type="cofactor">
    <cofactor evidence="2 5 6">
        <name>pyridoxal 5'-phosphate</name>
        <dbReference type="ChEBI" id="CHEBI:597326"/>
    </cofactor>
</comment>
<dbReference type="Pfam" id="PF00842">
    <property type="entry name" value="Ala_racemase_C"/>
    <property type="match status" value="1"/>
</dbReference>